<dbReference type="SUPFAM" id="SSF103473">
    <property type="entry name" value="MFS general substrate transporter"/>
    <property type="match status" value="1"/>
</dbReference>
<dbReference type="InterPro" id="IPR036259">
    <property type="entry name" value="MFS_trans_sf"/>
</dbReference>
<evidence type="ECO:0000313" key="9">
    <source>
        <dbReference type="EMBL" id="KAH7165886.1"/>
    </source>
</evidence>
<feature type="region of interest" description="Disordered" evidence="6">
    <location>
        <begin position="528"/>
        <end position="552"/>
    </location>
</feature>
<evidence type="ECO:0000256" key="1">
    <source>
        <dbReference type="ARBA" id="ARBA00004141"/>
    </source>
</evidence>
<feature type="transmembrane region" description="Helical" evidence="7">
    <location>
        <begin position="498"/>
        <end position="521"/>
    </location>
</feature>
<dbReference type="OrthoDB" id="3026777at2759"/>
<feature type="transmembrane region" description="Helical" evidence="7">
    <location>
        <begin position="430"/>
        <end position="454"/>
    </location>
</feature>
<dbReference type="InterPro" id="IPR011701">
    <property type="entry name" value="MFS"/>
</dbReference>
<comment type="caution">
    <text evidence="9">The sequence shown here is derived from an EMBL/GenBank/DDBJ whole genome shotgun (WGS) entry which is preliminary data.</text>
</comment>
<feature type="transmembrane region" description="Helical" evidence="7">
    <location>
        <begin position="266"/>
        <end position="286"/>
    </location>
</feature>
<feature type="transmembrane region" description="Helical" evidence="7">
    <location>
        <begin position="466"/>
        <end position="486"/>
    </location>
</feature>
<feature type="transmembrane region" description="Helical" evidence="7">
    <location>
        <begin position="199"/>
        <end position="226"/>
    </location>
</feature>
<feature type="transmembrane region" description="Helical" evidence="7">
    <location>
        <begin position="77"/>
        <end position="97"/>
    </location>
</feature>
<evidence type="ECO:0000256" key="4">
    <source>
        <dbReference type="ARBA" id="ARBA00023136"/>
    </source>
</evidence>
<keyword evidence="5" id="KW-0325">Glycoprotein</keyword>
<dbReference type="PANTHER" id="PTHR23507">
    <property type="entry name" value="ZGC:174356"/>
    <property type="match status" value="1"/>
</dbReference>
<evidence type="ECO:0000256" key="2">
    <source>
        <dbReference type="ARBA" id="ARBA00022692"/>
    </source>
</evidence>
<feature type="transmembrane region" description="Helical" evidence="7">
    <location>
        <begin position="331"/>
        <end position="348"/>
    </location>
</feature>
<evidence type="ECO:0000259" key="8">
    <source>
        <dbReference type="PROSITE" id="PS50850"/>
    </source>
</evidence>
<sequence>MAPRSPAQLEFELNTAPSSPTLLAYDDGLDDAPDNAPLLNSEERPDGDAASISDSLHSHPDRHYRFNRWGIRSPRRIVLLLAFVKFLIVLSGMLLLVPYARLLEDLFCHAYYKDPSSDIIEEMKCKVDEIQSRMVFFFGWTGLVSSVLGLIIAFPYGMLADKIGRKPTVIFAYSGVAVSFGIGPFFLKQLLHQVRDNPYWLLAGSVFQIFGGGIPVLLSTTYAMAADVSSEEDKATHFLYLTFGATAGGILGPVCAGLLMQHYGPWLPIYLVGLTVPIVFCILLLLPETLSIKIHNQQGQGDEPEAKTFKSHMRQGVKDLRQSVQILKNKSVPLVLVTFFIQSARFTAASTTMSQYISKHFGWRLAEVSILLSPLGILNLVILAGLPKVSEMLLSPRFRMTPFTKDLFLTRISTSILVIGAFVQGVSHNIVLFLMGLFIATFGAADSPLARATVSHYVQPEYTSRLYALITMVEVCGSFIGGPVLAWCFDQGLKRKGLWIGLPWFYVAFLCSLAWVALLFVKPPKKHARDEGIYSDGDDTDDFMPDDPLRLD</sequence>
<feature type="region of interest" description="Disordered" evidence="6">
    <location>
        <begin position="15"/>
        <end position="56"/>
    </location>
</feature>
<evidence type="ECO:0000256" key="3">
    <source>
        <dbReference type="ARBA" id="ARBA00022989"/>
    </source>
</evidence>
<keyword evidence="10" id="KW-1185">Reference proteome</keyword>
<dbReference type="AlphaFoldDB" id="A0A9P9FNZ2"/>
<feature type="transmembrane region" description="Helical" evidence="7">
    <location>
        <begin position="368"/>
        <end position="386"/>
    </location>
</feature>
<dbReference type="Proteomes" id="UP000738349">
    <property type="component" value="Unassembled WGS sequence"/>
</dbReference>
<dbReference type="Gene3D" id="1.20.1250.20">
    <property type="entry name" value="MFS general substrate transporter like domains"/>
    <property type="match status" value="1"/>
</dbReference>
<organism evidence="9 10">
    <name type="scientific">Dactylonectria macrodidyma</name>
    <dbReference type="NCBI Taxonomy" id="307937"/>
    <lineage>
        <taxon>Eukaryota</taxon>
        <taxon>Fungi</taxon>
        <taxon>Dikarya</taxon>
        <taxon>Ascomycota</taxon>
        <taxon>Pezizomycotina</taxon>
        <taxon>Sordariomycetes</taxon>
        <taxon>Hypocreomycetidae</taxon>
        <taxon>Hypocreales</taxon>
        <taxon>Nectriaceae</taxon>
        <taxon>Dactylonectria</taxon>
    </lineage>
</organism>
<dbReference type="Pfam" id="PF07690">
    <property type="entry name" value="MFS_1"/>
    <property type="match status" value="1"/>
</dbReference>
<dbReference type="InterPro" id="IPR020846">
    <property type="entry name" value="MFS_dom"/>
</dbReference>
<feature type="transmembrane region" description="Helical" evidence="7">
    <location>
        <begin position="238"/>
        <end position="260"/>
    </location>
</feature>
<evidence type="ECO:0000256" key="7">
    <source>
        <dbReference type="SAM" id="Phobius"/>
    </source>
</evidence>
<keyword evidence="2 7" id="KW-0812">Transmembrane</keyword>
<feature type="transmembrane region" description="Helical" evidence="7">
    <location>
        <begin position="134"/>
        <end position="156"/>
    </location>
</feature>
<feature type="transmembrane region" description="Helical" evidence="7">
    <location>
        <begin position="168"/>
        <end position="187"/>
    </location>
</feature>
<dbReference type="GO" id="GO:0022857">
    <property type="term" value="F:transmembrane transporter activity"/>
    <property type="evidence" value="ECO:0007669"/>
    <property type="project" value="InterPro"/>
</dbReference>
<keyword evidence="3 7" id="KW-1133">Transmembrane helix</keyword>
<keyword evidence="4 7" id="KW-0472">Membrane</keyword>
<dbReference type="PANTHER" id="PTHR23507:SF1">
    <property type="entry name" value="FI18259P1-RELATED"/>
    <property type="match status" value="1"/>
</dbReference>
<accession>A0A9P9FNZ2</accession>
<dbReference type="EMBL" id="JAGMUV010000003">
    <property type="protein sequence ID" value="KAH7165886.1"/>
    <property type="molecule type" value="Genomic_DNA"/>
</dbReference>
<comment type="subcellular location">
    <subcellularLocation>
        <location evidence="1">Membrane</location>
        <topology evidence="1">Multi-pass membrane protein</topology>
    </subcellularLocation>
</comment>
<reference evidence="9" key="1">
    <citation type="journal article" date="2021" name="Nat. Commun.">
        <title>Genetic determinants of endophytism in the Arabidopsis root mycobiome.</title>
        <authorList>
            <person name="Mesny F."/>
            <person name="Miyauchi S."/>
            <person name="Thiergart T."/>
            <person name="Pickel B."/>
            <person name="Atanasova L."/>
            <person name="Karlsson M."/>
            <person name="Huettel B."/>
            <person name="Barry K.W."/>
            <person name="Haridas S."/>
            <person name="Chen C."/>
            <person name="Bauer D."/>
            <person name="Andreopoulos W."/>
            <person name="Pangilinan J."/>
            <person name="LaButti K."/>
            <person name="Riley R."/>
            <person name="Lipzen A."/>
            <person name="Clum A."/>
            <person name="Drula E."/>
            <person name="Henrissat B."/>
            <person name="Kohler A."/>
            <person name="Grigoriev I.V."/>
            <person name="Martin F.M."/>
            <person name="Hacquard S."/>
        </authorList>
    </citation>
    <scope>NUCLEOTIDE SEQUENCE</scope>
    <source>
        <strain evidence="9">MPI-CAGE-AT-0147</strain>
    </source>
</reference>
<name>A0A9P9FNZ2_9HYPO</name>
<gene>
    <name evidence="9" type="ORF">EDB81DRAFT_780615</name>
</gene>
<evidence type="ECO:0000256" key="6">
    <source>
        <dbReference type="SAM" id="MobiDB-lite"/>
    </source>
</evidence>
<dbReference type="GO" id="GO:0016020">
    <property type="term" value="C:membrane"/>
    <property type="evidence" value="ECO:0007669"/>
    <property type="project" value="UniProtKB-SubCell"/>
</dbReference>
<proteinExistence type="predicted"/>
<feature type="domain" description="Major facilitator superfamily (MFS) profile" evidence="8">
    <location>
        <begin position="77"/>
        <end position="526"/>
    </location>
</feature>
<feature type="compositionally biased region" description="Acidic residues" evidence="6">
    <location>
        <begin position="536"/>
        <end position="545"/>
    </location>
</feature>
<evidence type="ECO:0000313" key="10">
    <source>
        <dbReference type="Proteomes" id="UP000738349"/>
    </source>
</evidence>
<protein>
    <submittedName>
        <fullName evidence="9">Major facilitator superfamily domain-containing protein</fullName>
    </submittedName>
</protein>
<feature type="transmembrane region" description="Helical" evidence="7">
    <location>
        <begin position="407"/>
        <end position="424"/>
    </location>
</feature>
<evidence type="ECO:0000256" key="5">
    <source>
        <dbReference type="ARBA" id="ARBA00023180"/>
    </source>
</evidence>
<dbReference type="PROSITE" id="PS50850">
    <property type="entry name" value="MFS"/>
    <property type="match status" value="1"/>
</dbReference>